<comment type="caution">
    <text evidence="1">The sequence shown here is derived from an EMBL/GenBank/DDBJ whole genome shotgun (WGS) entry which is preliminary data.</text>
</comment>
<dbReference type="RefSeq" id="WP_229486863.1">
    <property type="nucleotide sequence ID" value="NZ_JAIVFQ010000039.1"/>
</dbReference>
<proteinExistence type="predicted"/>
<sequence>MILRNIDTSPQARGSEQGIKVFDGVGDIFDESDILITARIIGMNRPNAP</sequence>
<evidence type="ECO:0000313" key="2">
    <source>
        <dbReference type="Proteomes" id="UP001199525"/>
    </source>
</evidence>
<protein>
    <submittedName>
        <fullName evidence="1">Uncharacterized protein</fullName>
    </submittedName>
</protein>
<keyword evidence="2" id="KW-1185">Reference proteome</keyword>
<evidence type="ECO:0000313" key="1">
    <source>
        <dbReference type="EMBL" id="MCC5601876.1"/>
    </source>
</evidence>
<reference evidence="1 2" key="1">
    <citation type="journal article" date="2021" name="Microorganisms">
        <title>Genome Evolution of Filamentous Cyanobacterium Nostoc Species: From Facultative Symbiosis to Free Living.</title>
        <authorList>
            <person name="Huo D."/>
            <person name="Li H."/>
            <person name="Cai F."/>
            <person name="Guo X."/>
            <person name="Qiao Z."/>
            <person name="Wang W."/>
            <person name="Yu G."/>
            <person name="Li R."/>
        </authorList>
    </citation>
    <scope>NUCLEOTIDE SEQUENCE [LARGE SCALE GENOMIC DNA]</scope>
    <source>
        <strain evidence="1 2">CHAB 5714</strain>
    </source>
</reference>
<accession>A0ABS8IDF7</accession>
<organism evidence="1 2">
    <name type="scientific">Nostoc favosum CHAB5714</name>
    <dbReference type="NCBI Taxonomy" id="2780399"/>
    <lineage>
        <taxon>Bacteria</taxon>
        <taxon>Bacillati</taxon>
        <taxon>Cyanobacteriota</taxon>
        <taxon>Cyanophyceae</taxon>
        <taxon>Nostocales</taxon>
        <taxon>Nostocaceae</taxon>
        <taxon>Nostoc</taxon>
        <taxon>Nostoc favosum</taxon>
    </lineage>
</organism>
<name>A0ABS8IDF7_9NOSO</name>
<dbReference type="EMBL" id="JAIVFQ010000039">
    <property type="protein sequence ID" value="MCC5601876.1"/>
    <property type="molecule type" value="Genomic_DNA"/>
</dbReference>
<gene>
    <name evidence="1" type="ORF">LC586_22375</name>
</gene>
<dbReference type="Proteomes" id="UP001199525">
    <property type="component" value="Unassembled WGS sequence"/>
</dbReference>